<dbReference type="SMART" id="SM01085">
    <property type="entry name" value="CK_II_beta"/>
    <property type="match status" value="1"/>
</dbReference>
<dbReference type="SUPFAM" id="SSF57798">
    <property type="entry name" value="Casein kinase II beta subunit"/>
    <property type="match status" value="1"/>
</dbReference>
<evidence type="ECO:0000256" key="1">
    <source>
        <dbReference type="ARBA" id="ARBA00006941"/>
    </source>
</evidence>
<keyword evidence="3" id="KW-0808">Transferase</keyword>
<dbReference type="VEuPathDB" id="AmoebaDB:KM1_134350"/>
<dbReference type="GO" id="GO:0005956">
    <property type="term" value="C:protein kinase CK2 complex"/>
    <property type="evidence" value="ECO:0007669"/>
    <property type="project" value="UniProtKB-UniRule"/>
</dbReference>
<dbReference type="InterPro" id="IPR000704">
    <property type="entry name" value="Casein_kinase_II_reg-sub"/>
</dbReference>
<evidence type="ECO:0000313" key="3">
    <source>
        <dbReference type="EMBL" id="GAT98225.1"/>
    </source>
</evidence>
<dbReference type="Gene3D" id="2.20.25.20">
    <property type="match status" value="1"/>
</dbReference>
<dbReference type="VEuPathDB" id="AmoebaDB:EHI7A_089030"/>
<dbReference type="InterPro" id="IPR016149">
    <property type="entry name" value="Casein_kin_II_reg-sub_N"/>
</dbReference>
<dbReference type="VEuPathDB" id="AmoebaDB:EHI5A_106530"/>
<protein>
    <recommendedName>
        <fullName evidence="2">Casein kinase II subunit beta</fullName>
        <shortName evidence="2">CK II beta</shortName>
    </recommendedName>
</protein>
<proteinExistence type="inferred from homology"/>
<name>A0A5K1UCV9_ENTHI</name>
<dbReference type="OMA" id="DADFGRC"/>
<dbReference type="Pfam" id="PF01214">
    <property type="entry name" value="CK_II_beta"/>
    <property type="match status" value="1"/>
</dbReference>
<organism evidence="3 4">
    <name type="scientific">Entamoeba histolytica</name>
    <dbReference type="NCBI Taxonomy" id="5759"/>
    <lineage>
        <taxon>Eukaryota</taxon>
        <taxon>Amoebozoa</taxon>
        <taxon>Evosea</taxon>
        <taxon>Archamoebae</taxon>
        <taxon>Mastigamoebida</taxon>
        <taxon>Entamoebidae</taxon>
        <taxon>Entamoeba</taxon>
    </lineage>
</organism>
<dbReference type="GO" id="GO:0016301">
    <property type="term" value="F:kinase activity"/>
    <property type="evidence" value="ECO:0007669"/>
    <property type="project" value="UniProtKB-KW"/>
</dbReference>
<dbReference type="EMBL" id="BDEQ01000001">
    <property type="protein sequence ID" value="GAT98225.1"/>
    <property type="molecule type" value="Genomic_DNA"/>
</dbReference>
<dbReference type="Gene3D" id="1.10.1820.10">
    <property type="entry name" value="protein kinase ck2 holoenzyme, chain C, domain 1"/>
    <property type="match status" value="1"/>
</dbReference>
<dbReference type="PANTHER" id="PTHR11740">
    <property type="entry name" value="CASEIN KINASE II SUBUNIT BETA"/>
    <property type="match status" value="1"/>
</dbReference>
<dbReference type="GO" id="GO:0005737">
    <property type="term" value="C:cytoplasm"/>
    <property type="evidence" value="ECO:0007669"/>
    <property type="project" value="TreeGrafter"/>
</dbReference>
<dbReference type="AlphaFoldDB" id="A0A5K1UCV9"/>
<dbReference type="GO" id="GO:0019887">
    <property type="term" value="F:protein kinase regulator activity"/>
    <property type="evidence" value="ECO:0007669"/>
    <property type="project" value="InterPro"/>
</dbReference>
<evidence type="ECO:0000313" key="4">
    <source>
        <dbReference type="Proteomes" id="UP000078387"/>
    </source>
</evidence>
<dbReference type="FunFam" id="1.10.1820.10:FF:000005">
    <property type="entry name" value="Casein kinase II subunit beta"/>
    <property type="match status" value="1"/>
</dbReference>
<evidence type="ECO:0000256" key="2">
    <source>
        <dbReference type="RuleBase" id="RU361268"/>
    </source>
</evidence>
<keyword evidence="3" id="KW-0418">Kinase</keyword>
<sequence length="216" mass="25236">MNISEDENGEMTWIKWFCSLEENEFMCEVDESFIDNDFNLYGLENSVPHFQLAIETILQLEYSQEIKPDIQQEIDEESKKLYGLIHARYIVTSAGQQKMLRKYEQSAFGCCPCMKCNRYPLLPLGLYDNPGMEPVRLYCPCCNDIYIVPQQFASRKLDGAFFGTTFAHLLLLQLDEHPKNAFHYIPRVYGFKLASSDYERPTDYPNFTGLRQFCHL</sequence>
<accession>A0A5K1UCV9</accession>
<dbReference type="Proteomes" id="UP000078387">
    <property type="component" value="Unassembled WGS sequence"/>
</dbReference>
<gene>
    <name evidence="3" type="ORF">CL6EHI_075700</name>
</gene>
<comment type="caution">
    <text evidence="3">The sequence shown here is derived from an EMBL/GenBank/DDBJ whole genome shotgun (WGS) entry which is preliminary data.</text>
</comment>
<dbReference type="VEuPathDB" id="AmoebaDB:EHI8A_075200"/>
<dbReference type="InterPro" id="IPR035991">
    <property type="entry name" value="Casein_kinase_II_beta-like"/>
</dbReference>
<dbReference type="FunFam" id="2.20.25.20:FF:000001">
    <property type="entry name" value="Casein kinase II subunit beta"/>
    <property type="match status" value="1"/>
</dbReference>
<dbReference type="PRINTS" id="PR00472">
    <property type="entry name" value="CASNKINASEII"/>
</dbReference>
<comment type="similarity">
    <text evidence="1 2">Belongs to the casein kinase 2 subunit beta family.</text>
</comment>
<dbReference type="PROSITE" id="PS01101">
    <property type="entry name" value="CK2_BETA"/>
    <property type="match status" value="1"/>
</dbReference>
<dbReference type="VEuPathDB" id="AmoebaDB:EHI_075700"/>
<comment type="subunit">
    <text evidence="2">Tetramer of two alpha and two beta subunits.</text>
</comment>
<reference evidence="3 4" key="1">
    <citation type="submission" date="2016-05" db="EMBL/GenBank/DDBJ databases">
        <title>First whole genome sequencing of Entamoeba histolytica HM1:IMSS-clone-6.</title>
        <authorList>
            <person name="Mukherjee Avik.K."/>
            <person name="Izumyama S."/>
            <person name="Nakada-Tsukui K."/>
            <person name="Nozaki T."/>
        </authorList>
    </citation>
    <scope>NUCLEOTIDE SEQUENCE [LARGE SCALE GENOMIC DNA]</scope>
    <source>
        <strain evidence="3 4">HM1:IMSS clone 6</strain>
    </source>
</reference>
<dbReference type="PANTHER" id="PTHR11740:SF0">
    <property type="entry name" value="CASEIN KINASE II SUBUNIT BETA"/>
    <property type="match status" value="1"/>
</dbReference>